<comment type="similarity">
    <text evidence="2">Belongs to the cytidine and deoxycytidylate deaminase family. ADAT3 subfamily.</text>
</comment>
<keyword evidence="1" id="KW-0819">tRNA processing</keyword>
<dbReference type="GO" id="GO:0005737">
    <property type="term" value="C:cytoplasm"/>
    <property type="evidence" value="ECO:0007669"/>
    <property type="project" value="TreeGrafter"/>
</dbReference>
<dbReference type="Pfam" id="PF00383">
    <property type="entry name" value="dCMP_cyt_deam_1"/>
    <property type="match status" value="1"/>
</dbReference>
<proteinExistence type="inferred from homology"/>
<feature type="compositionally biased region" description="Low complexity" evidence="3">
    <location>
        <begin position="101"/>
        <end position="113"/>
    </location>
</feature>
<dbReference type="CDD" id="cd01285">
    <property type="entry name" value="nucleoside_deaminase"/>
    <property type="match status" value="1"/>
</dbReference>
<dbReference type="InterPro" id="IPR016193">
    <property type="entry name" value="Cytidine_deaminase-like"/>
</dbReference>
<dbReference type="PROSITE" id="PS51747">
    <property type="entry name" value="CYT_DCMP_DEAMINASES_2"/>
    <property type="match status" value="1"/>
</dbReference>
<feature type="compositionally biased region" description="Pro residues" evidence="3">
    <location>
        <begin position="129"/>
        <end position="140"/>
    </location>
</feature>
<dbReference type="Proteomes" id="UP001152607">
    <property type="component" value="Unassembled WGS sequence"/>
</dbReference>
<dbReference type="InterPro" id="IPR002125">
    <property type="entry name" value="CMP_dCMP_dom"/>
</dbReference>
<dbReference type="OrthoDB" id="3180714at2759"/>
<dbReference type="GO" id="GO:0052717">
    <property type="term" value="F:tRNA-specific adenosine-34 deaminase activity"/>
    <property type="evidence" value="ECO:0007669"/>
    <property type="project" value="TreeGrafter"/>
</dbReference>
<comment type="caution">
    <text evidence="5">The sequence shown here is derived from an EMBL/GenBank/DDBJ whole genome shotgun (WGS) entry which is preliminary data.</text>
</comment>
<dbReference type="AlphaFoldDB" id="A0A9W4UA66"/>
<evidence type="ECO:0000313" key="6">
    <source>
        <dbReference type="Proteomes" id="UP001152607"/>
    </source>
</evidence>
<accession>A0A9W4UA66</accession>
<keyword evidence="6" id="KW-1185">Reference proteome</keyword>
<gene>
    <name evidence="5" type="ORF">PDIGIT_LOCUS4026</name>
</gene>
<reference evidence="5" key="1">
    <citation type="submission" date="2023-01" db="EMBL/GenBank/DDBJ databases">
        <authorList>
            <person name="Van Ghelder C."/>
            <person name="Rancurel C."/>
        </authorList>
    </citation>
    <scope>NUCLEOTIDE SEQUENCE</scope>
    <source>
        <strain evidence="5">CNCM I-4278</strain>
    </source>
</reference>
<organism evidence="5 6">
    <name type="scientific">Periconia digitata</name>
    <dbReference type="NCBI Taxonomy" id="1303443"/>
    <lineage>
        <taxon>Eukaryota</taxon>
        <taxon>Fungi</taxon>
        <taxon>Dikarya</taxon>
        <taxon>Ascomycota</taxon>
        <taxon>Pezizomycotina</taxon>
        <taxon>Dothideomycetes</taxon>
        <taxon>Pleosporomycetidae</taxon>
        <taxon>Pleosporales</taxon>
        <taxon>Massarineae</taxon>
        <taxon>Periconiaceae</taxon>
        <taxon>Periconia</taxon>
    </lineage>
</organism>
<evidence type="ECO:0000256" key="3">
    <source>
        <dbReference type="SAM" id="MobiDB-lite"/>
    </source>
</evidence>
<dbReference type="GO" id="GO:0008033">
    <property type="term" value="P:tRNA processing"/>
    <property type="evidence" value="ECO:0007669"/>
    <property type="project" value="UniProtKB-KW"/>
</dbReference>
<protein>
    <recommendedName>
        <fullName evidence="4">CMP/dCMP-type deaminase domain-containing protein</fullName>
    </recommendedName>
</protein>
<evidence type="ECO:0000259" key="4">
    <source>
        <dbReference type="PROSITE" id="PS51747"/>
    </source>
</evidence>
<evidence type="ECO:0000256" key="2">
    <source>
        <dbReference type="ARBA" id="ARBA00038160"/>
    </source>
</evidence>
<evidence type="ECO:0000313" key="5">
    <source>
        <dbReference type="EMBL" id="CAI6328814.1"/>
    </source>
</evidence>
<dbReference type="SUPFAM" id="SSF53927">
    <property type="entry name" value="Cytidine deaminase-like"/>
    <property type="match status" value="1"/>
</dbReference>
<dbReference type="PANTHER" id="PTHR11079:SF156">
    <property type="entry name" value="INACTIVE TRNA-SPECIFIC ADENOSINE DEAMINASE-LIKE PROTEIN 3-RELATED"/>
    <property type="match status" value="1"/>
</dbReference>
<feature type="region of interest" description="Disordered" evidence="3">
    <location>
        <begin position="80"/>
        <end position="145"/>
    </location>
</feature>
<feature type="domain" description="CMP/dCMP-type deaminase" evidence="4">
    <location>
        <begin position="235"/>
        <end position="402"/>
    </location>
</feature>
<dbReference type="Gene3D" id="3.40.140.10">
    <property type="entry name" value="Cytidine Deaminase, domain 2"/>
    <property type="match status" value="1"/>
</dbReference>
<sequence>MAVDTDPGTAYHSGKLIPLKTKDEVRASTETQQVYVIETPSRNANEVKDMIHEALPDFKTAEVSHLRRVVQFKYLPGHLQRQFGPPPRLPRGDDHDTPIDLSPSSTPLPQSPLGSDPEDDGLLTSLSPPSSPLPPFPPDPETLESSVTKDEDLVRYFILCPTRYMQHADLFALLRKQEPFSSFPVGPRLLYVTVPTLAPTSSEQAAEWSAAYWPIAYKNTNPYGPHPSLVARNAAEMENKAGDFLALAKKAGIEISNTGIGENIGCVVVDHSREVPEVVAVAGDCRWRSPTGNAECHDGHGNVMAHSVQRAIAMVAKKRLRRTGANPTLLDRSLFGDIPLTEVETPYYEKDNVNANGYLCVDLDIYLTHEPCVMCSMAIVHSRFRRCVFANRMPLTGGMTADSIGDANHPGKGLRHGMFWRPSELNWKFLTWEWQSDDEEAQSSIDDTLHV</sequence>
<dbReference type="GO" id="GO:0005634">
    <property type="term" value="C:nucleus"/>
    <property type="evidence" value="ECO:0007669"/>
    <property type="project" value="TreeGrafter"/>
</dbReference>
<evidence type="ECO:0000256" key="1">
    <source>
        <dbReference type="ARBA" id="ARBA00022694"/>
    </source>
</evidence>
<name>A0A9W4UA66_9PLEO</name>
<dbReference type="PANTHER" id="PTHR11079">
    <property type="entry name" value="CYTOSINE DEAMINASE FAMILY MEMBER"/>
    <property type="match status" value="1"/>
</dbReference>
<dbReference type="EMBL" id="CAOQHR010000002">
    <property type="protein sequence ID" value="CAI6328814.1"/>
    <property type="molecule type" value="Genomic_DNA"/>
</dbReference>